<protein>
    <submittedName>
        <fullName evidence="8">G_PROTEIN_RECEP_F1_2 domain-containing protein</fullName>
    </submittedName>
</protein>
<dbReference type="InterPro" id="IPR017452">
    <property type="entry name" value="GPCR_Rhodpsn_7TM"/>
</dbReference>
<feature type="transmembrane region" description="Helical" evidence="5">
    <location>
        <begin position="135"/>
        <end position="161"/>
    </location>
</feature>
<evidence type="ECO:0000259" key="6">
    <source>
        <dbReference type="PROSITE" id="PS50262"/>
    </source>
</evidence>
<dbReference type="GO" id="GO:0008188">
    <property type="term" value="F:neuropeptide receptor activity"/>
    <property type="evidence" value="ECO:0007669"/>
    <property type="project" value="InterPro"/>
</dbReference>
<dbReference type="PANTHER" id="PTHR21643">
    <property type="entry name" value="G-PROTEIN COUPLED RECEPTORS FAMILY 1 PROFILE DOMAIN-CONTAINING PROTEIN-RELATED"/>
    <property type="match status" value="1"/>
</dbReference>
<feature type="transmembrane region" description="Helical" evidence="5">
    <location>
        <begin position="324"/>
        <end position="349"/>
    </location>
</feature>
<dbReference type="SUPFAM" id="SSF81321">
    <property type="entry name" value="Family A G protein-coupled receptor-like"/>
    <property type="match status" value="1"/>
</dbReference>
<feature type="transmembrane region" description="Helical" evidence="5">
    <location>
        <begin position="225"/>
        <end position="251"/>
    </location>
</feature>
<evidence type="ECO:0000256" key="1">
    <source>
        <dbReference type="ARBA" id="ARBA00004370"/>
    </source>
</evidence>
<comment type="subcellular location">
    <subcellularLocation>
        <location evidence="1">Membrane</location>
    </subcellularLocation>
</comment>
<keyword evidence="7" id="KW-1185">Reference proteome</keyword>
<dbReference type="Proteomes" id="UP000095287">
    <property type="component" value="Unplaced"/>
</dbReference>
<dbReference type="WBParaSite" id="L893_g26259.t1">
    <property type="protein sequence ID" value="L893_g26259.t1"/>
    <property type="gene ID" value="L893_g26259"/>
</dbReference>
<dbReference type="PROSITE" id="PS50262">
    <property type="entry name" value="G_PROTEIN_RECEP_F1_2"/>
    <property type="match status" value="1"/>
</dbReference>
<dbReference type="Gene3D" id="1.20.1070.10">
    <property type="entry name" value="Rhodopsin 7-helix transmembrane proteins"/>
    <property type="match status" value="1"/>
</dbReference>
<accession>A0A1I7ZHI0</accession>
<feature type="transmembrane region" description="Helical" evidence="5">
    <location>
        <begin position="182"/>
        <end position="205"/>
    </location>
</feature>
<evidence type="ECO:0000256" key="3">
    <source>
        <dbReference type="ARBA" id="ARBA00022989"/>
    </source>
</evidence>
<evidence type="ECO:0000256" key="2">
    <source>
        <dbReference type="ARBA" id="ARBA00022692"/>
    </source>
</evidence>
<dbReference type="CDD" id="cd00637">
    <property type="entry name" value="7tm_classA_rhodopsin-like"/>
    <property type="match status" value="1"/>
</dbReference>
<feature type="transmembrane region" description="Helical" evidence="5">
    <location>
        <begin position="284"/>
        <end position="304"/>
    </location>
</feature>
<keyword evidence="3 5" id="KW-1133">Transmembrane helix</keyword>
<feature type="transmembrane region" description="Helical" evidence="5">
    <location>
        <begin position="102"/>
        <end position="123"/>
    </location>
</feature>
<dbReference type="GO" id="GO:0016020">
    <property type="term" value="C:membrane"/>
    <property type="evidence" value="ECO:0007669"/>
    <property type="project" value="UniProtKB-SubCell"/>
</dbReference>
<dbReference type="InterPro" id="IPR000276">
    <property type="entry name" value="GPCR_Rhodpsn"/>
</dbReference>
<dbReference type="InterPro" id="IPR039952">
    <property type="entry name" value="Aex-2"/>
</dbReference>
<feature type="domain" description="G-protein coupled receptors family 1 profile" evidence="6">
    <location>
        <begin position="78"/>
        <end position="345"/>
    </location>
</feature>
<organism evidence="7 8">
    <name type="scientific">Steinernema glaseri</name>
    <dbReference type="NCBI Taxonomy" id="37863"/>
    <lineage>
        <taxon>Eukaryota</taxon>
        <taxon>Metazoa</taxon>
        <taxon>Ecdysozoa</taxon>
        <taxon>Nematoda</taxon>
        <taxon>Chromadorea</taxon>
        <taxon>Rhabditida</taxon>
        <taxon>Tylenchina</taxon>
        <taxon>Panagrolaimomorpha</taxon>
        <taxon>Strongyloidoidea</taxon>
        <taxon>Steinernematidae</taxon>
        <taxon>Steinernema</taxon>
    </lineage>
</organism>
<proteinExistence type="predicted"/>
<name>A0A1I7ZHI0_9BILA</name>
<dbReference type="Pfam" id="PF00001">
    <property type="entry name" value="7tm_1"/>
    <property type="match status" value="1"/>
</dbReference>
<feature type="transmembrane region" description="Helical" evidence="5">
    <location>
        <begin position="70"/>
        <end position="90"/>
    </location>
</feature>
<reference evidence="8" key="1">
    <citation type="submission" date="2016-11" db="UniProtKB">
        <authorList>
            <consortium name="WormBaseParasite"/>
        </authorList>
    </citation>
    <scope>IDENTIFICATION</scope>
</reference>
<sequence>MMSLCWTPSFPCTDLFQPRPVHRCQGSTMPMSSSTVAPLNVTEMPREVCENSHVISVEAIISFCKFSDSALFVLTIISSILQVFVMCQAVHNIRRRSSDKCMHVFLLSMTFADFILTAVGYPIELLPRVGVIPKVPYYVSVTMHMLCWMGLSISSFSLVLLNVDKLFYFRFPLRYSTYFTRFRAICVVSLCWAGCALFVIFAWITKSFNCVDEDCATLAIFPNKMHIYLTFMIVVGVIPTLTSLAVALYLLKVVTAHRKQMAEERALCQDTTGRRQSTQFTTRLRTFYFIFMTTIFTAMTLLPYRIVSLQRAVNPSQSHTCLSILFFWILMYMIYLNSIFNPLITVTVLPQYRCRLINMIFFGKAKKEEDKTFRSTEL</sequence>
<evidence type="ECO:0000256" key="5">
    <source>
        <dbReference type="SAM" id="Phobius"/>
    </source>
</evidence>
<evidence type="ECO:0000313" key="7">
    <source>
        <dbReference type="Proteomes" id="UP000095287"/>
    </source>
</evidence>
<keyword evidence="4 5" id="KW-0472">Membrane</keyword>
<dbReference type="AlphaFoldDB" id="A0A1I7ZHI0"/>
<dbReference type="PANTHER" id="PTHR21643:SF6">
    <property type="entry name" value="G-PROTEIN COUPLED RECEPTORS FAMILY 1 PROFILE DOMAIN-CONTAINING PROTEIN"/>
    <property type="match status" value="1"/>
</dbReference>
<keyword evidence="2 5" id="KW-0812">Transmembrane</keyword>
<evidence type="ECO:0000313" key="8">
    <source>
        <dbReference type="WBParaSite" id="L893_g26259.t1"/>
    </source>
</evidence>
<dbReference type="PRINTS" id="PR00237">
    <property type="entry name" value="GPCRRHODOPSN"/>
</dbReference>
<evidence type="ECO:0000256" key="4">
    <source>
        <dbReference type="ARBA" id="ARBA00023136"/>
    </source>
</evidence>